<dbReference type="RefSeq" id="WP_135073441.1">
    <property type="nucleotide sequence ID" value="NZ_SPSB01000003.1"/>
</dbReference>
<dbReference type="Pfam" id="PF13649">
    <property type="entry name" value="Methyltransf_25"/>
    <property type="match status" value="1"/>
</dbReference>
<dbReference type="InterPro" id="IPR029063">
    <property type="entry name" value="SAM-dependent_MTases_sf"/>
</dbReference>
<comment type="caution">
    <text evidence="3">The sequence shown here is derived from an EMBL/GenBank/DDBJ whole genome shotgun (WGS) entry which is preliminary data.</text>
</comment>
<dbReference type="PANTHER" id="PTHR43861">
    <property type="entry name" value="TRANS-ACONITATE 2-METHYLTRANSFERASE-RELATED"/>
    <property type="match status" value="1"/>
</dbReference>
<reference evidence="3 4" key="1">
    <citation type="submission" date="2019-03" db="EMBL/GenBank/DDBJ databases">
        <title>Algoriphagus sp. nov, a new strain isolated from root system soil of mangrove plant Kandelia.</title>
        <authorList>
            <person name="Yin Q."/>
            <person name="Wang K."/>
            <person name="Song Z."/>
        </authorList>
    </citation>
    <scope>NUCLEOTIDE SEQUENCE [LARGE SCALE GENOMIC DNA]</scope>
    <source>
        <strain evidence="3 4">XY-J91</strain>
    </source>
</reference>
<dbReference type="PANTHER" id="PTHR43861:SF3">
    <property type="entry name" value="PUTATIVE (AFU_ORTHOLOGUE AFUA_2G14390)-RELATED"/>
    <property type="match status" value="1"/>
</dbReference>
<gene>
    <name evidence="3" type="ORF">E4S40_09550</name>
</gene>
<dbReference type="AlphaFoldDB" id="A0A4Y9QPZ7"/>
<organism evidence="3 4">
    <name type="scientific">Algoriphagus kandeliae</name>
    <dbReference type="NCBI Taxonomy" id="2562278"/>
    <lineage>
        <taxon>Bacteria</taxon>
        <taxon>Pseudomonadati</taxon>
        <taxon>Bacteroidota</taxon>
        <taxon>Cytophagia</taxon>
        <taxon>Cytophagales</taxon>
        <taxon>Cyclobacteriaceae</taxon>
        <taxon>Algoriphagus</taxon>
    </lineage>
</organism>
<keyword evidence="4" id="KW-1185">Reference proteome</keyword>
<dbReference type="OrthoDB" id="9804312at2"/>
<name>A0A4Y9QPZ7_9BACT</name>
<evidence type="ECO:0000259" key="2">
    <source>
        <dbReference type="Pfam" id="PF13649"/>
    </source>
</evidence>
<dbReference type="EMBL" id="SPSB01000003">
    <property type="protein sequence ID" value="TFV94270.1"/>
    <property type="molecule type" value="Genomic_DNA"/>
</dbReference>
<dbReference type="CDD" id="cd02440">
    <property type="entry name" value="AdoMet_MTases"/>
    <property type="match status" value="1"/>
</dbReference>
<evidence type="ECO:0000313" key="4">
    <source>
        <dbReference type="Proteomes" id="UP000297647"/>
    </source>
</evidence>
<dbReference type="GO" id="GO:0008168">
    <property type="term" value="F:methyltransferase activity"/>
    <property type="evidence" value="ECO:0007669"/>
    <property type="project" value="UniProtKB-KW"/>
</dbReference>
<proteinExistence type="predicted"/>
<accession>A0A4Y9QPZ7</accession>
<dbReference type="SUPFAM" id="SSF53335">
    <property type="entry name" value="S-adenosyl-L-methionine-dependent methyltransferases"/>
    <property type="match status" value="1"/>
</dbReference>
<feature type="domain" description="Methyltransferase" evidence="2">
    <location>
        <begin position="42"/>
        <end position="128"/>
    </location>
</feature>
<sequence>MKQFWDERYAAEDYVYGKEPNRFFQAKLLDLKPGKALFPAEGEGRNSVFAAENGWEVFAFDISDSARMKAERLAAERGVTIHYQVGTLDQMKFEPESFDLLVLIFAHFPGDIRHSLHQNLLRLLKPGGTLILEAFSKEHLEYNSINPKAGGPKDVKMLFSKEELDRDFGQMEWLFFEKTVTEMKEGDFHVGLSSVIRLVARK</sequence>
<keyword evidence="1 3" id="KW-0808">Transferase</keyword>
<dbReference type="GO" id="GO:0032259">
    <property type="term" value="P:methylation"/>
    <property type="evidence" value="ECO:0007669"/>
    <property type="project" value="UniProtKB-KW"/>
</dbReference>
<evidence type="ECO:0000256" key="1">
    <source>
        <dbReference type="ARBA" id="ARBA00022679"/>
    </source>
</evidence>
<protein>
    <submittedName>
        <fullName evidence="3">Class I SAM-dependent methyltransferase</fullName>
    </submittedName>
</protein>
<evidence type="ECO:0000313" key="3">
    <source>
        <dbReference type="EMBL" id="TFV94270.1"/>
    </source>
</evidence>
<dbReference type="Gene3D" id="3.40.50.150">
    <property type="entry name" value="Vaccinia Virus protein VP39"/>
    <property type="match status" value="1"/>
</dbReference>
<keyword evidence="3" id="KW-0489">Methyltransferase</keyword>
<dbReference type="InterPro" id="IPR041698">
    <property type="entry name" value="Methyltransf_25"/>
</dbReference>
<dbReference type="Proteomes" id="UP000297647">
    <property type="component" value="Unassembled WGS sequence"/>
</dbReference>